<evidence type="ECO:0000313" key="2">
    <source>
        <dbReference type="Proteomes" id="UP000729733"/>
    </source>
</evidence>
<dbReference type="InterPro" id="IPR041895">
    <property type="entry name" value="ArdA_dom1"/>
</dbReference>
<name>A0A964FGI7_9CYAN</name>
<dbReference type="RefSeq" id="WP_229641142.1">
    <property type="nucleotide sequence ID" value="NZ_JADWDC010000034.1"/>
</dbReference>
<dbReference type="Gene3D" id="1.10.10.1190">
    <property type="entry name" value="Antirestriction protein ArdA, domain 3"/>
    <property type="match status" value="1"/>
</dbReference>
<dbReference type="InterPro" id="IPR009899">
    <property type="entry name" value="ArdA"/>
</dbReference>
<protein>
    <submittedName>
        <fullName evidence="1">Antirestriction protein ArdA</fullName>
    </submittedName>
</protein>
<gene>
    <name evidence="1" type="ORF">I4641_13910</name>
</gene>
<comment type="caution">
    <text evidence="1">The sequence shown here is derived from an EMBL/GenBank/DDBJ whole genome shotgun (WGS) entry which is preliminary data.</text>
</comment>
<organism evidence="1 2">
    <name type="scientific">Waterburya agarophytonicola KI4</name>
    <dbReference type="NCBI Taxonomy" id="2874699"/>
    <lineage>
        <taxon>Bacteria</taxon>
        <taxon>Bacillati</taxon>
        <taxon>Cyanobacteriota</taxon>
        <taxon>Cyanophyceae</taxon>
        <taxon>Pleurocapsales</taxon>
        <taxon>Hyellaceae</taxon>
        <taxon>Waterburya</taxon>
        <taxon>Waterburya agarophytonicola</taxon>
    </lineage>
</organism>
<dbReference type="InterPro" id="IPR041893">
    <property type="entry name" value="ArdA_dom3"/>
</dbReference>
<evidence type="ECO:0000313" key="1">
    <source>
        <dbReference type="EMBL" id="MCC0178076.1"/>
    </source>
</evidence>
<dbReference type="Proteomes" id="UP000729733">
    <property type="component" value="Unassembled WGS sequence"/>
</dbReference>
<dbReference type="EMBL" id="JADWDC010000034">
    <property type="protein sequence ID" value="MCC0178076.1"/>
    <property type="molecule type" value="Genomic_DNA"/>
</dbReference>
<proteinExistence type="predicted"/>
<dbReference type="Pfam" id="PF07275">
    <property type="entry name" value="ArdA"/>
    <property type="match status" value="1"/>
</dbReference>
<sequence>MESNENAQSHQIYVAPLAAYSSGHDTGRWIEVTKCEEELKEKITELLDDCPYSAIDGDWRIHDYQGFCDCGHSLGEHPSLKDLGEFVGLIEQHGKLVAELLDYFCGDVEEAKRYLDEKYLGAFDSAADYAEKDAQGKIQGEIPTVIAAYVNYEAMGRDLLLGGEILAIELLDAEERKIVHIFTNRPTN</sequence>
<reference evidence="1" key="1">
    <citation type="journal article" date="2021" name="Antonie Van Leeuwenhoek">
        <title>Draft genome and description of Waterburya agarophytonicola gen. nov. sp. nov. (Pleurocapsales, Cyanobacteria): a seaweed symbiont.</title>
        <authorList>
            <person name="Bonthond G."/>
            <person name="Shalygin S."/>
            <person name="Bayer T."/>
            <person name="Weinberger F."/>
        </authorList>
    </citation>
    <scope>NUCLEOTIDE SEQUENCE</scope>
    <source>
        <strain evidence="1">KI4</strain>
    </source>
</reference>
<keyword evidence="2" id="KW-1185">Reference proteome</keyword>
<accession>A0A964FGI7</accession>
<dbReference type="Gene3D" id="3.10.20.480">
    <property type="entry name" value="Antirestriction protein ArdA, domain 1"/>
    <property type="match status" value="1"/>
</dbReference>
<dbReference type="AlphaFoldDB" id="A0A964FGI7"/>